<proteinExistence type="predicted"/>
<comment type="caution">
    <text evidence="1">The sequence shown here is derived from an EMBL/GenBank/DDBJ whole genome shotgun (WGS) entry which is preliminary data.</text>
</comment>
<name>A0ACC2GGF0_DALPE</name>
<keyword evidence="2" id="KW-1185">Reference proteome</keyword>
<dbReference type="EMBL" id="CM055740">
    <property type="protein sequence ID" value="KAJ8002607.1"/>
    <property type="molecule type" value="Genomic_DNA"/>
</dbReference>
<protein>
    <submittedName>
        <fullName evidence="1">Uncharacterized protein</fullName>
    </submittedName>
</protein>
<reference evidence="1" key="1">
    <citation type="submission" date="2021-05" db="EMBL/GenBank/DDBJ databases">
        <authorList>
            <person name="Pan Q."/>
            <person name="Jouanno E."/>
            <person name="Zahm M."/>
            <person name="Klopp C."/>
            <person name="Cabau C."/>
            <person name="Louis A."/>
            <person name="Berthelot C."/>
            <person name="Parey E."/>
            <person name="Roest Crollius H."/>
            <person name="Montfort J."/>
            <person name="Robinson-Rechavi M."/>
            <person name="Bouchez O."/>
            <person name="Lampietro C."/>
            <person name="Lopez Roques C."/>
            <person name="Donnadieu C."/>
            <person name="Postlethwait J."/>
            <person name="Bobe J."/>
            <person name="Dillon D."/>
            <person name="Chandos A."/>
            <person name="von Hippel F."/>
            <person name="Guiguen Y."/>
        </authorList>
    </citation>
    <scope>NUCLEOTIDE SEQUENCE</scope>
    <source>
        <strain evidence="1">YG-Jan2019</strain>
    </source>
</reference>
<evidence type="ECO:0000313" key="2">
    <source>
        <dbReference type="Proteomes" id="UP001157502"/>
    </source>
</evidence>
<evidence type="ECO:0000313" key="1">
    <source>
        <dbReference type="EMBL" id="KAJ8002607.1"/>
    </source>
</evidence>
<organism evidence="1 2">
    <name type="scientific">Dallia pectoralis</name>
    <name type="common">Alaska blackfish</name>
    <dbReference type="NCBI Taxonomy" id="75939"/>
    <lineage>
        <taxon>Eukaryota</taxon>
        <taxon>Metazoa</taxon>
        <taxon>Chordata</taxon>
        <taxon>Craniata</taxon>
        <taxon>Vertebrata</taxon>
        <taxon>Euteleostomi</taxon>
        <taxon>Actinopterygii</taxon>
        <taxon>Neopterygii</taxon>
        <taxon>Teleostei</taxon>
        <taxon>Protacanthopterygii</taxon>
        <taxon>Esociformes</taxon>
        <taxon>Umbridae</taxon>
        <taxon>Dallia</taxon>
    </lineage>
</organism>
<sequence length="97" mass="10806">MTSLSPQTWSAAGGTCHVGGGHHFHLQEEMKSNTRRDSIQSRTSAERWDWILSRTTADHIRSGPAFLVKRGCNREFQLLGSLGVPYNPQNALWATTP</sequence>
<gene>
    <name evidence="1" type="ORF">DPEC_G00160650</name>
</gene>
<accession>A0ACC2GGF0</accession>
<dbReference type="Proteomes" id="UP001157502">
    <property type="component" value="Chromosome 13"/>
</dbReference>